<gene>
    <name evidence="1" type="ORF">RHMOL_Rhmol06G0042600</name>
</gene>
<proteinExistence type="predicted"/>
<comment type="caution">
    <text evidence="1">The sequence shown here is derived from an EMBL/GenBank/DDBJ whole genome shotgun (WGS) entry which is preliminary data.</text>
</comment>
<sequence>MAMCTTMKGHAHIPGIYELNSKNLRLHKKQKQQDFRHNKCLILQKWVSERT</sequence>
<keyword evidence="2" id="KW-1185">Reference proteome</keyword>
<evidence type="ECO:0000313" key="2">
    <source>
        <dbReference type="Proteomes" id="UP001062846"/>
    </source>
</evidence>
<dbReference type="Proteomes" id="UP001062846">
    <property type="component" value="Chromosome 6"/>
</dbReference>
<evidence type="ECO:0000313" key="1">
    <source>
        <dbReference type="EMBL" id="KAI8549664.1"/>
    </source>
</evidence>
<accession>A0ACC0N9X6</accession>
<name>A0ACC0N9X6_RHOML</name>
<organism evidence="1 2">
    <name type="scientific">Rhododendron molle</name>
    <name type="common">Chinese azalea</name>
    <name type="synonym">Azalea mollis</name>
    <dbReference type="NCBI Taxonomy" id="49168"/>
    <lineage>
        <taxon>Eukaryota</taxon>
        <taxon>Viridiplantae</taxon>
        <taxon>Streptophyta</taxon>
        <taxon>Embryophyta</taxon>
        <taxon>Tracheophyta</taxon>
        <taxon>Spermatophyta</taxon>
        <taxon>Magnoliopsida</taxon>
        <taxon>eudicotyledons</taxon>
        <taxon>Gunneridae</taxon>
        <taxon>Pentapetalae</taxon>
        <taxon>asterids</taxon>
        <taxon>Ericales</taxon>
        <taxon>Ericaceae</taxon>
        <taxon>Ericoideae</taxon>
        <taxon>Rhodoreae</taxon>
        <taxon>Rhododendron</taxon>
    </lineage>
</organism>
<dbReference type="EMBL" id="CM046393">
    <property type="protein sequence ID" value="KAI8549664.1"/>
    <property type="molecule type" value="Genomic_DNA"/>
</dbReference>
<reference evidence="1" key="1">
    <citation type="submission" date="2022-02" db="EMBL/GenBank/DDBJ databases">
        <title>Plant Genome Project.</title>
        <authorList>
            <person name="Zhang R.-G."/>
        </authorList>
    </citation>
    <scope>NUCLEOTIDE SEQUENCE</scope>
    <source>
        <strain evidence="1">AT1</strain>
    </source>
</reference>
<protein>
    <submittedName>
        <fullName evidence="1">Uncharacterized protein</fullName>
    </submittedName>
</protein>